<dbReference type="Proteomes" id="UP000266673">
    <property type="component" value="Unassembled WGS sequence"/>
</dbReference>
<organism evidence="1 2">
    <name type="scientific">Gigaspora rosea</name>
    <dbReference type="NCBI Taxonomy" id="44941"/>
    <lineage>
        <taxon>Eukaryota</taxon>
        <taxon>Fungi</taxon>
        <taxon>Fungi incertae sedis</taxon>
        <taxon>Mucoromycota</taxon>
        <taxon>Glomeromycotina</taxon>
        <taxon>Glomeromycetes</taxon>
        <taxon>Diversisporales</taxon>
        <taxon>Gigasporaceae</taxon>
        <taxon>Gigaspora</taxon>
    </lineage>
</organism>
<sequence length="114" mass="13482">MCNIDNLPEKEMKIRTMKFAEILPSTLEYLDLVDKWLKKYIDIFLNHCKLPLKKLIIENFDNEKNAKALIEFCVRKKTLNYVGLDDRLMLDNNIRKEVEAYVVLVPYKGITINC</sequence>
<reference evidence="1 2" key="1">
    <citation type="submission" date="2018-06" db="EMBL/GenBank/DDBJ databases">
        <title>Comparative genomics reveals the genomic features of Rhizophagus irregularis, R. cerebriforme, R. diaphanum and Gigaspora rosea, and their symbiotic lifestyle signature.</title>
        <authorList>
            <person name="Morin E."/>
            <person name="San Clemente H."/>
            <person name="Chen E.C.H."/>
            <person name="De La Providencia I."/>
            <person name="Hainaut M."/>
            <person name="Kuo A."/>
            <person name="Kohler A."/>
            <person name="Murat C."/>
            <person name="Tang N."/>
            <person name="Roy S."/>
            <person name="Loubradou J."/>
            <person name="Henrissat B."/>
            <person name="Grigoriev I.V."/>
            <person name="Corradi N."/>
            <person name="Roux C."/>
            <person name="Martin F.M."/>
        </authorList>
    </citation>
    <scope>NUCLEOTIDE SEQUENCE [LARGE SCALE GENOMIC DNA]</scope>
    <source>
        <strain evidence="1 2">DAOM 194757</strain>
    </source>
</reference>
<dbReference type="OrthoDB" id="10384457at2759"/>
<gene>
    <name evidence="1" type="ORF">C2G38_2231136</name>
</gene>
<accession>A0A397TX42</accession>
<proteinExistence type="predicted"/>
<evidence type="ECO:0000313" key="2">
    <source>
        <dbReference type="Proteomes" id="UP000266673"/>
    </source>
</evidence>
<dbReference type="AlphaFoldDB" id="A0A397TX42"/>
<name>A0A397TX42_9GLOM</name>
<dbReference type="EMBL" id="QKWP01003179">
    <property type="protein sequence ID" value="RIB01337.1"/>
    <property type="molecule type" value="Genomic_DNA"/>
</dbReference>
<evidence type="ECO:0000313" key="1">
    <source>
        <dbReference type="EMBL" id="RIB01337.1"/>
    </source>
</evidence>
<comment type="caution">
    <text evidence="1">The sequence shown here is derived from an EMBL/GenBank/DDBJ whole genome shotgun (WGS) entry which is preliminary data.</text>
</comment>
<keyword evidence="2" id="KW-1185">Reference proteome</keyword>
<protein>
    <submittedName>
        <fullName evidence="1">Uncharacterized protein</fullName>
    </submittedName>
</protein>